<keyword evidence="3" id="KW-1185">Reference proteome</keyword>
<dbReference type="EnsemblPlants" id="PNT75687">
    <property type="protein sequence ID" value="PNT75687"/>
    <property type="gene ID" value="BRADI_1g36725v3"/>
</dbReference>
<dbReference type="Gramene" id="PNT75687">
    <property type="protein sequence ID" value="PNT75687"/>
    <property type="gene ID" value="BRADI_1g36725v3"/>
</dbReference>
<dbReference type="InParanoid" id="A0A2K2DN34"/>
<proteinExistence type="predicted"/>
<organism evidence="1">
    <name type="scientific">Brachypodium distachyon</name>
    <name type="common">Purple false brome</name>
    <name type="synonym">Trachynia distachya</name>
    <dbReference type="NCBI Taxonomy" id="15368"/>
    <lineage>
        <taxon>Eukaryota</taxon>
        <taxon>Viridiplantae</taxon>
        <taxon>Streptophyta</taxon>
        <taxon>Embryophyta</taxon>
        <taxon>Tracheophyta</taxon>
        <taxon>Spermatophyta</taxon>
        <taxon>Magnoliopsida</taxon>
        <taxon>Liliopsida</taxon>
        <taxon>Poales</taxon>
        <taxon>Poaceae</taxon>
        <taxon>BOP clade</taxon>
        <taxon>Pooideae</taxon>
        <taxon>Stipodae</taxon>
        <taxon>Brachypodieae</taxon>
        <taxon>Brachypodium</taxon>
    </lineage>
</organism>
<sequence length="93" mass="10523">MDRSSMEYKGSMKSRHLKIPAYCASVSCLIVLPPNFVTSGIRARLRVCGRSRWRCNRASIMIDGAWEQCKGKSNRWSRTLQVGGLNHSMGCSW</sequence>
<name>A0A2K2DN34_BRADI</name>
<reference evidence="2" key="3">
    <citation type="submission" date="2018-08" db="UniProtKB">
        <authorList>
            <consortium name="EnsemblPlants"/>
        </authorList>
    </citation>
    <scope>IDENTIFICATION</scope>
    <source>
        <strain evidence="2">cv. Bd21</strain>
    </source>
</reference>
<evidence type="ECO:0000313" key="3">
    <source>
        <dbReference type="Proteomes" id="UP000008810"/>
    </source>
</evidence>
<reference evidence="1" key="2">
    <citation type="submission" date="2017-06" db="EMBL/GenBank/DDBJ databases">
        <title>WGS assembly of Brachypodium distachyon.</title>
        <authorList>
            <consortium name="The International Brachypodium Initiative"/>
            <person name="Lucas S."/>
            <person name="Harmon-Smith M."/>
            <person name="Lail K."/>
            <person name="Tice H."/>
            <person name="Grimwood J."/>
            <person name="Bruce D."/>
            <person name="Barry K."/>
            <person name="Shu S."/>
            <person name="Lindquist E."/>
            <person name="Wang M."/>
            <person name="Pitluck S."/>
            <person name="Vogel J.P."/>
            <person name="Garvin D.F."/>
            <person name="Mockler T.C."/>
            <person name="Schmutz J."/>
            <person name="Rokhsar D."/>
            <person name="Bevan M.W."/>
        </authorList>
    </citation>
    <scope>NUCLEOTIDE SEQUENCE</scope>
    <source>
        <strain evidence="1">Bd21</strain>
    </source>
</reference>
<accession>A0A2K2DN34</accession>
<evidence type="ECO:0000313" key="2">
    <source>
        <dbReference type="EnsemblPlants" id="PNT75687"/>
    </source>
</evidence>
<dbReference type="EMBL" id="CM000880">
    <property type="protein sequence ID" value="PNT75687.1"/>
    <property type="molecule type" value="Genomic_DNA"/>
</dbReference>
<dbReference type="Proteomes" id="UP000008810">
    <property type="component" value="Chromosome 1"/>
</dbReference>
<evidence type="ECO:0000313" key="1">
    <source>
        <dbReference type="EMBL" id="PNT75687.1"/>
    </source>
</evidence>
<reference evidence="1 2" key="1">
    <citation type="journal article" date="2010" name="Nature">
        <title>Genome sequencing and analysis of the model grass Brachypodium distachyon.</title>
        <authorList>
            <consortium name="International Brachypodium Initiative"/>
        </authorList>
    </citation>
    <scope>NUCLEOTIDE SEQUENCE [LARGE SCALE GENOMIC DNA]</scope>
    <source>
        <strain evidence="1 2">Bd21</strain>
    </source>
</reference>
<gene>
    <name evidence="1" type="ORF">BRADI_1g36725v3</name>
</gene>
<protein>
    <submittedName>
        <fullName evidence="1 2">Uncharacterized protein</fullName>
    </submittedName>
</protein>
<dbReference type="AlphaFoldDB" id="A0A2K2DN34"/>